<name>A0AAE3L0M7_9FIRM</name>
<sequence length="179" mass="20489">MTSKDKLEEYLTVGVYGAPEIKKEEKIRYLGLFRENVVKGLTFQEIQDAAGLFYFKLALKKPHVDKVVIRQDILEEKRRQLIAITTEKSLDFKVVSSEDFIGDLAVVLASNEAVNSKDISMENKPEISQFFKDNFGKSLCKDCLEKAEAIHPDLPKEFKKISFFDKIMGIKCECDRGQK</sequence>
<reference evidence="1" key="1">
    <citation type="submission" date="2022-07" db="EMBL/GenBank/DDBJ databases">
        <title>Enhanced cultured diversity of the mouse gut microbiota enables custom-made synthetic communities.</title>
        <authorList>
            <person name="Afrizal A."/>
        </authorList>
    </citation>
    <scope>NUCLEOTIDE SEQUENCE</scope>
    <source>
        <strain evidence="1">DSM 28593</strain>
    </source>
</reference>
<dbReference type="Proteomes" id="UP001205748">
    <property type="component" value="Unassembled WGS sequence"/>
</dbReference>
<protein>
    <submittedName>
        <fullName evidence="1">YueI family protein</fullName>
    </submittedName>
</protein>
<evidence type="ECO:0000313" key="2">
    <source>
        <dbReference type="Proteomes" id="UP001205748"/>
    </source>
</evidence>
<keyword evidence="2" id="KW-1185">Reference proteome</keyword>
<dbReference type="Gene3D" id="3.30.1330.30">
    <property type="match status" value="1"/>
</dbReference>
<dbReference type="InterPro" id="IPR012543">
    <property type="entry name" value="DUF1694"/>
</dbReference>
<dbReference type="EMBL" id="JANKAS010000022">
    <property type="protein sequence ID" value="MCR1900197.1"/>
    <property type="molecule type" value="Genomic_DNA"/>
</dbReference>
<dbReference type="Pfam" id="PF07997">
    <property type="entry name" value="DUF1694"/>
    <property type="match status" value="1"/>
</dbReference>
<gene>
    <name evidence="1" type="ORF">NSA47_14615</name>
</gene>
<proteinExistence type="predicted"/>
<dbReference type="RefSeq" id="WP_257533315.1">
    <property type="nucleotide sequence ID" value="NZ_JANKAS010000022.1"/>
</dbReference>
<accession>A0AAE3L0M7</accession>
<organism evidence="1 2">
    <name type="scientific">Irregularibacter muris</name>
    <dbReference type="NCBI Taxonomy" id="1796619"/>
    <lineage>
        <taxon>Bacteria</taxon>
        <taxon>Bacillati</taxon>
        <taxon>Bacillota</taxon>
        <taxon>Clostridia</taxon>
        <taxon>Eubacteriales</taxon>
        <taxon>Eubacteriaceae</taxon>
        <taxon>Irregularibacter</taxon>
    </lineage>
</organism>
<dbReference type="InterPro" id="IPR029064">
    <property type="entry name" value="Ribosomal_eL30-like_sf"/>
</dbReference>
<comment type="caution">
    <text evidence="1">The sequence shown here is derived from an EMBL/GenBank/DDBJ whole genome shotgun (WGS) entry which is preliminary data.</text>
</comment>
<dbReference type="SUPFAM" id="SSF160515">
    <property type="entry name" value="YueI-like"/>
    <property type="match status" value="1"/>
</dbReference>
<evidence type="ECO:0000313" key="1">
    <source>
        <dbReference type="EMBL" id="MCR1900197.1"/>
    </source>
</evidence>
<dbReference type="AlphaFoldDB" id="A0AAE3L0M7"/>